<gene>
    <name evidence="7" type="ORF">ACFOZ8_16915</name>
</gene>
<dbReference type="InterPro" id="IPR018062">
    <property type="entry name" value="HTH_AraC-typ_CS"/>
</dbReference>
<evidence type="ECO:0000259" key="5">
    <source>
        <dbReference type="PROSITE" id="PS01124"/>
    </source>
</evidence>
<dbReference type="CDD" id="cd17536">
    <property type="entry name" value="REC_YesN-like"/>
    <property type="match status" value="1"/>
</dbReference>
<dbReference type="SMART" id="SM00342">
    <property type="entry name" value="HTH_ARAC"/>
    <property type="match status" value="1"/>
</dbReference>
<keyword evidence="8" id="KW-1185">Reference proteome</keyword>
<evidence type="ECO:0000256" key="4">
    <source>
        <dbReference type="PROSITE-ProRule" id="PRU00169"/>
    </source>
</evidence>
<accession>A0ABV8K5M4</accession>
<dbReference type="Pfam" id="PF00072">
    <property type="entry name" value="Response_reg"/>
    <property type="match status" value="1"/>
</dbReference>
<comment type="caution">
    <text evidence="7">The sequence shown here is derived from an EMBL/GenBank/DDBJ whole genome shotgun (WGS) entry which is preliminary data.</text>
</comment>
<dbReference type="EMBL" id="JBHSAM010000028">
    <property type="protein sequence ID" value="MFC4101325.1"/>
    <property type="molecule type" value="Genomic_DNA"/>
</dbReference>
<feature type="modified residue" description="4-aspartylphosphate" evidence="4">
    <location>
        <position position="55"/>
    </location>
</feature>
<sequence>MAKLLIVEDNDFERNAMQHYIDWDILGIREVETAFNGLDGVEKATAFVPDIVISDVMMPGMNGIEMAKHIMRISPQVKFVFSSGHEDVRLIQEAMEVRAYHYLIKPLKQEELIRVIKKTTSILVDEKLSSIAHDKIVEQFRTNLRYLQSRFLENFLVTGKTGDDSKSLPVQARDLQLNMIGMYKLAWIEFDFGADADVFHHADMLQLALHQLESVCNPKHVNVIKSSGNAIIVLLHSLVGGEQEEARIVAAIEREIRSLSETGGFDFMIGVSGRCANMEELPIAYRQSRYAADRKIKLGYGQLVHYADCEQPHETALDMEPQDPKAVMARMIEAAMKGEYAEEELNRLVGVLPADTGPEMARLRSSFILLFASLAKQLAGAGESLEKMAEEEQAIYEQLLQAKTIPDLKRYTNKIFASISSYMERKKRNKDDYIIHEILTILNQEYRQPITLTSLSDRVYLSPNYLRILFKDKMNISIQEYLTNLRLSKAKDLLKQTRHKIHEIGEMVGYENSTYFNIVFKNYTKMTPGEYRNKFK</sequence>
<protein>
    <submittedName>
        <fullName evidence="7">Response regulator</fullName>
    </submittedName>
</protein>
<keyword evidence="3" id="KW-0804">Transcription</keyword>
<dbReference type="Gene3D" id="3.40.50.2300">
    <property type="match status" value="1"/>
</dbReference>
<name>A0ABV8K5M4_9BACL</name>
<evidence type="ECO:0000313" key="7">
    <source>
        <dbReference type="EMBL" id="MFC4101325.1"/>
    </source>
</evidence>
<evidence type="ECO:0000259" key="6">
    <source>
        <dbReference type="PROSITE" id="PS50110"/>
    </source>
</evidence>
<dbReference type="PROSITE" id="PS50110">
    <property type="entry name" value="RESPONSE_REGULATORY"/>
    <property type="match status" value="1"/>
</dbReference>
<reference evidence="8" key="1">
    <citation type="journal article" date="2019" name="Int. J. Syst. Evol. Microbiol.">
        <title>The Global Catalogue of Microorganisms (GCM) 10K type strain sequencing project: providing services to taxonomists for standard genome sequencing and annotation.</title>
        <authorList>
            <consortium name="The Broad Institute Genomics Platform"/>
            <consortium name="The Broad Institute Genome Sequencing Center for Infectious Disease"/>
            <person name="Wu L."/>
            <person name="Ma J."/>
        </authorList>
    </citation>
    <scope>NUCLEOTIDE SEQUENCE [LARGE SCALE GENOMIC DNA]</scope>
    <source>
        <strain evidence="8">IBRC-M 10987</strain>
    </source>
</reference>
<dbReference type="RefSeq" id="WP_377719944.1">
    <property type="nucleotide sequence ID" value="NZ_JBHSAM010000028.1"/>
</dbReference>
<organism evidence="7 8">
    <name type="scientific">Paenibacillus xanthanilyticus</name>
    <dbReference type="NCBI Taxonomy" id="1783531"/>
    <lineage>
        <taxon>Bacteria</taxon>
        <taxon>Bacillati</taxon>
        <taxon>Bacillota</taxon>
        <taxon>Bacilli</taxon>
        <taxon>Bacillales</taxon>
        <taxon>Paenibacillaceae</taxon>
        <taxon>Paenibacillus</taxon>
    </lineage>
</organism>
<evidence type="ECO:0000256" key="2">
    <source>
        <dbReference type="ARBA" id="ARBA00023125"/>
    </source>
</evidence>
<evidence type="ECO:0000256" key="3">
    <source>
        <dbReference type="ARBA" id="ARBA00023163"/>
    </source>
</evidence>
<dbReference type="InterPro" id="IPR001789">
    <property type="entry name" value="Sig_transdc_resp-reg_receiver"/>
</dbReference>
<proteinExistence type="predicted"/>
<dbReference type="Proteomes" id="UP001595715">
    <property type="component" value="Unassembled WGS sequence"/>
</dbReference>
<dbReference type="PANTHER" id="PTHR43280">
    <property type="entry name" value="ARAC-FAMILY TRANSCRIPTIONAL REGULATOR"/>
    <property type="match status" value="1"/>
</dbReference>
<dbReference type="Gene3D" id="1.10.10.60">
    <property type="entry name" value="Homeodomain-like"/>
    <property type="match status" value="2"/>
</dbReference>
<dbReference type="InterPro" id="IPR041522">
    <property type="entry name" value="CdaR_GGDEF"/>
</dbReference>
<dbReference type="InterPro" id="IPR018060">
    <property type="entry name" value="HTH_AraC"/>
</dbReference>
<dbReference type="PROSITE" id="PS01124">
    <property type="entry name" value="HTH_ARAC_FAMILY_2"/>
    <property type="match status" value="1"/>
</dbReference>
<dbReference type="SMART" id="SM00448">
    <property type="entry name" value="REC"/>
    <property type="match status" value="1"/>
</dbReference>
<dbReference type="PROSITE" id="PS00041">
    <property type="entry name" value="HTH_ARAC_FAMILY_1"/>
    <property type="match status" value="1"/>
</dbReference>
<dbReference type="InterPro" id="IPR009057">
    <property type="entry name" value="Homeodomain-like_sf"/>
</dbReference>
<evidence type="ECO:0000256" key="1">
    <source>
        <dbReference type="ARBA" id="ARBA00023015"/>
    </source>
</evidence>
<dbReference type="Pfam" id="PF12833">
    <property type="entry name" value="HTH_18"/>
    <property type="match status" value="1"/>
</dbReference>
<dbReference type="Pfam" id="PF17853">
    <property type="entry name" value="GGDEF_2"/>
    <property type="match status" value="1"/>
</dbReference>
<keyword evidence="4" id="KW-0597">Phosphoprotein</keyword>
<dbReference type="SUPFAM" id="SSF52172">
    <property type="entry name" value="CheY-like"/>
    <property type="match status" value="1"/>
</dbReference>
<feature type="domain" description="Response regulatory" evidence="6">
    <location>
        <begin position="3"/>
        <end position="120"/>
    </location>
</feature>
<feature type="domain" description="HTH araC/xylS-type" evidence="5">
    <location>
        <begin position="436"/>
        <end position="534"/>
    </location>
</feature>
<dbReference type="InterPro" id="IPR011006">
    <property type="entry name" value="CheY-like_superfamily"/>
</dbReference>
<dbReference type="SUPFAM" id="SSF46689">
    <property type="entry name" value="Homeodomain-like"/>
    <property type="match status" value="2"/>
</dbReference>
<evidence type="ECO:0000313" key="8">
    <source>
        <dbReference type="Proteomes" id="UP001595715"/>
    </source>
</evidence>
<keyword evidence="1" id="KW-0805">Transcription regulation</keyword>
<keyword evidence="2" id="KW-0238">DNA-binding</keyword>
<dbReference type="PANTHER" id="PTHR43280:SF28">
    <property type="entry name" value="HTH-TYPE TRANSCRIPTIONAL ACTIVATOR RHAS"/>
    <property type="match status" value="1"/>
</dbReference>